<feature type="transmembrane region" description="Helical" evidence="3">
    <location>
        <begin position="358"/>
        <end position="379"/>
    </location>
</feature>
<comment type="catalytic activity">
    <reaction evidence="2">
        <text>2 GTP = 3',3'-c-di-GMP + 2 diphosphate</text>
        <dbReference type="Rhea" id="RHEA:24898"/>
        <dbReference type="ChEBI" id="CHEBI:33019"/>
        <dbReference type="ChEBI" id="CHEBI:37565"/>
        <dbReference type="ChEBI" id="CHEBI:58805"/>
        <dbReference type="EC" id="2.7.7.65"/>
    </reaction>
</comment>
<dbReference type="PANTHER" id="PTHR45138:SF9">
    <property type="entry name" value="DIGUANYLATE CYCLASE DGCM-RELATED"/>
    <property type="match status" value="1"/>
</dbReference>
<keyword evidence="3" id="KW-0472">Membrane</keyword>
<dbReference type="InterPro" id="IPR050469">
    <property type="entry name" value="Diguanylate_Cyclase"/>
</dbReference>
<evidence type="ECO:0000259" key="4">
    <source>
        <dbReference type="PROSITE" id="PS50887"/>
    </source>
</evidence>
<keyword evidence="3" id="KW-0812">Transmembrane</keyword>
<evidence type="ECO:0000313" key="5">
    <source>
        <dbReference type="EMBL" id="WQH06745.1"/>
    </source>
</evidence>
<dbReference type="Pfam" id="PF07695">
    <property type="entry name" value="7TMR-DISM_7TM"/>
    <property type="match status" value="1"/>
</dbReference>
<dbReference type="SUPFAM" id="SSF55073">
    <property type="entry name" value="Nucleotide cyclase"/>
    <property type="match status" value="1"/>
</dbReference>
<keyword evidence="5" id="KW-0808">Transferase</keyword>
<feature type="transmembrane region" description="Helical" evidence="3">
    <location>
        <begin position="206"/>
        <end position="223"/>
    </location>
</feature>
<proteinExistence type="predicted"/>
<evidence type="ECO:0000256" key="3">
    <source>
        <dbReference type="SAM" id="Phobius"/>
    </source>
</evidence>
<feature type="transmembrane region" description="Helical" evidence="3">
    <location>
        <begin position="328"/>
        <end position="352"/>
    </location>
</feature>
<dbReference type="GO" id="GO:0052621">
    <property type="term" value="F:diguanylate cyclase activity"/>
    <property type="evidence" value="ECO:0007669"/>
    <property type="project" value="UniProtKB-EC"/>
</dbReference>
<keyword evidence="5" id="KW-0548">Nucleotidyltransferase</keyword>
<evidence type="ECO:0000313" key="6">
    <source>
        <dbReference type="Proteomes" id="UP001326110"/>
    </source>
</evidence>
<dbReference type="InterPro" id="IPR029787">
    <property type="entry name" value="Nucleotide_cyclase"/>
</dbReference>
<dbReference type="CDD" id="cd01949">
    <property type="entry name" value="GGDEF"/>
    <property type="match status" value="1"/>
</dbReference>
<dbReference type="InterPro" id="IPR011623">
    <property type="entry name" value="7TMR_DISM_rcpt_extracell_dom1"/>
</dbReference>
<accession>A0ABZ0Y3Y3</accession>
<dbReference type="InterPro" id="IPR011622">
    <property type="entry name" value="7TMR_DISM_rcpt_extracell_dom2"/>
</dbReference>
<protein>
    <recommendedName>
        <fullName evidence="1">diguanylate cyclase</fullName>
        <ecNumber evidence="1">2.7.7.65</ecNumber>
    </recommendedName>
</protein>
<feature type="transmembrane region" description="Helical" evidence="3">
    <location>
        <begin position="276"/>
        <end position="295"/>
    </location>
</feature>
<dbReference type="SMART" id="SM00267">
    <property type="entry name" value="GGDEF"/>
    <property type="match status" value="1"/>
</dbReference>
<dbReference type="EMBL" id="CP140152">
    <property type="protein sequence ID" value="WQH06745.1"/>
    <property type="molecule type" value="Genomic_DNA"/>
</dbReference>
<feature type="transmembrane region" description="Helical" evidence="3">
    <location>
        <begin position="178"/>
        <end position="199"/>
    </location>
</feature>
<gene>
    <name evidence="5" type="ORF">SR858_10585</name>
</gene>
<dbReference type="PROSITE" id="PS50887">
    <property type="entry name" value="GGDEF"/>
    <property type="match status" value="1"/>
</dbReference>
<evidence type="ECO:0000256" key="1">
    <source>
        <dbReference type="ARBA" id="ARBA00012528"/>
    </source>
</evidence>
<dbReference type="Gene3D" id="2.60.40.2380">
    <property type="match status" value="1"/>
</dbReference>
<feature type="domain" description="GGDEF" evidence="4">
    <location>
        <begin position="466"/>
        <end position="602"/>
    </location>
</feature>
<dbReference type="Gene3D" id="3.30.70.270">
    <property type="match status" value="1"/>
</dbReference>
<dbReference type="InterPro" id="IPR000160">
    <property type="entry name" value="GGDEF_dom"/>
</dbReference>
<dbReference type="EC" id="2.7.7.65" evidence="1"/>
<reference evidence="5 6" key="1">
    <citation type="submission" date="2023-11" db="EMBL/GenBank/DDBJ databases">
        <title>MicrobeMod: A computational toolkit for identifying prokaryotic methylation and restriction-modification with nanopore sequencing.</title>
        <authorList>
            <person name="Crits-Christoph A."/>
            <person name="Kang S.C."/>
            <person name="Lee H."/>
            <person name="Ostrov N."/>
        </authorList>
    </citation>
    <scope>NUCLEOTIDE SEQUENCE [LARGE SCALE GENOMIC DNA]</scope>
    <source>
        <strain evidence="5 6">ATCC 25935</strain>
    </source>
</reference>
<dbReference type="PANTHER" id="PTHR45138">
    <property type="entry name" value="REGULATORY COMPONENTS OF SENSORY TRANSDUCTION SYSTEM"/>
    <property type="match status" value="1"/>
</dbReference>
<evidence type="ECO:0000256" key="2">
    <source>
        <dbReference type="ARBA" id="ARBA00034247"/>
    </source>
</evidence>
<keyword evidence="3" id="KW-1133">Transmembrane helix</keyword>
<dbReference type="Pfam" id="PF07696">
    <property type="entry name" value="7TMR-DISMED2"/>
    <property type="match status" value="1"/>
</dbReference>
<dbReference type="InterPro" id="IPR043128">
    <property type="entry name" value="Rev_trsase/Diguanyl_cyclase"/>
</dbReference>
<name>A0ABZ0Y3Y3_9BURK</name>
<dbReference type="Proteomes" id="UP001326110">
    <property type="component" value="Chromosome"/>
</dbReference>
<organism evidence="5 6">
    <name type="scientific">Duganella zoogloeoides</name>
    <dbReference type="NCBI Taxonomy" id="75659"/>
    <lineage>
        <taxon>Bacteria</taxon>
        <taxon>Pseudomonadati</taxon>
        <taxon>Pseudomonadota</taxon>
        <taxon>Betaproteobacteria</taxon>
        <taxon>Burkholderiales</taxon>
        <taxon>Oxalobacteraceae</taxon>
        <taxon>Telluria group</taxon>
        <taxon>Duganella</taxon>
    </lineage>
</organism>
<feature type="transmembrane region" description="Helical" evidence="3">
    <location>
        <begin position="243"/>
        <end position="264"/>
    </location>
</feature>
<feature type="transmembrane region" description="Helical" evidence="3">
    <location>
        <begin position="301"/>
        <end position="321"/>
    </location>
</feature>
<dbReference type="Pfam" id="PF00990">
    <property type="entry name" value="GGDEF"/>
    <property type="match status" value="1"/>
</dbReference>
<dbReference type="NCBIfam" id="TIGR00254">
    <property type="entry name" value="GGDEF"/>
    <property type="match status" value="1"/>
</dbReference>
<keyword evidence="6" id="KW-1185">Reference proteome</keyword>
<sequence length="610" mass="67185">MLLALAGLPAPAHAAGKPVDVLELDRGSLSLVEYITVLEDPGHALDFAQARAQTYRHTGQADQAISFGYTRSAYWLKVELRNPGATPVRRLLEISNARLSDIRFYAPGDNGDYRAHRTGSALPHASRDYPNRYYIYQLDLPPASQQTYYLRVASEGAKLIPVRLWDPVAFAAHQQRDYLAQGLFFGTVVAMFLFNLVLFAMLRDRLYLMYIAFVAITAMSLASQNGLAHEWLWPGIGGRWPNLSTAILFSLSHATLTIFMREMIGTRTLVPWLDKLLLAMLAWFVVSPVLLVFFYQQVAGAMTAIWSITSPLTLLIALVCVGRRQRSAYYFCAAFCVFFVANMGSALAALAFLPHNLITNFGAQIGSACEMLLLAFALADRMHIMRREKEQAQAAALTAQNDLIAGLKVSEQRLEARVTQRTAELQQANDRLALMSMTDVLTGIPNRRRFDQILAAEWTRAARQRSMLAIGMLDIDHFKQYNDHYGHQQGDDCLRRIAAVIADQFRRGGDQMARYGGEEFIFVVPDAHPDNALAVAQAVCDAVAALGIVHAAAPGGIVTVSVGVACGHPVGGAAPAQLVHAADMALYQAKELGRNRVELALGYARRSEDA</sequence>
<dbReference type="RefSeq" id="WP_322534549.1">
    <property type="nucleotide sequence ID" value="NZ_CP140152.1"/>
</dbReference>